<dbReference type="InterPro" id="IPR002043">
    <property type="entry name" value="UDG_fam1"/>
</dbReference>
<dbReference type="NCBIfam" id="TIGR00628">
    <property type="entry name" value="ung"/>
    <property type="match status" value="1"/>
</dbReference>
<evidence type="ECO:0000256" key="7">
    <source>
        <dbReference type="ARBA" id="ARBA00022801"/>
    </source>
</evidence>
<dbReference type="PANTHER" id="PTHR11264">
    <property type="entry name" value="URACIL-DNA GLYCOSYLASE"/>
    <property type="match status" value="1"/>
</dbReference>
<dbReference type="SMART" id="SM00987">
    <property type="entry name" value="UreE_C"/>
    <property type="match status" value="1"/>
</dbReference>
<keyword evidence="9" id="KW-0963">Cytoplasm</keyword>
<dbReference type="NCBIfam" id="NF003588">
    <property type="entry name" value="PRK05254.1-1"/>
    <property type="match status" value="1"/>
</dbReference>
<evidence type="ECO:0000313" key="14">
    <source>
        <dbReference type="Proteomes" id="UP001258994"/>
    </source>
</evidence>
<accession>A0ABY9TXD5</accession>
<organism evidence="13 14">
    <name type="scientific">Thalassotalea psychrophila</name>
    <dbReference type="NCBI Taxonomy" id="3065647"/>
    <lineage>
        <taxon>Bacteria</taxon>
        <taxon>Pseudomonadati</taxon>
        <taxon>Pseudomonadota</taxon>
        <taxon>Gammaproteobacteria</taxon>
        <taxon>Alteromonadales</taxon>
        <taxon>Colwelliaceae</taxon>
        <taxon>Thalassotalea</taxon>
    </lineage>
</organism>
<evidence type="ECO:0000256" key="9">
    <source>
        <dbReference type="HAMAP-Rule" id="MF_00148"/>
    </source>
</evidence>
<evidence type="ECO:0000259" key="12">
    <source>
        <dbReference type="SMART" id="SM00986"/>
    </source>
</evidence>
<keyword evidence="8 9" id="KW-0234">DNA repair</keyword>
<keyword evidence="13" id="KW-0326">Glycosidase</keyword>
<evidence type="ECO:0000313" key="13">
    <source>
        <dbReference type="EMBL" id="WNC73180.1"/>
    </source>
</evidence>
<dbReference type="Gene3D" id="3.40.470.10">
    <property type="entry name" value="Uracil-DNA glycosylase-like domain"/>
    <property type="match status" value="1"/>
</dbReference>
<evidence type="ECO:0000256" key="3">
    <source>
        <dbReference type="ARBA" id="ARBA00008184"/>
    </source>
</evidence>
<evidence type="ECO:0000256" key="10">
    <source>
        <dbReference type="PROSITE-ProRule" id="PRU10072"/>
    </source>
</evidence>
<comment type="function">
    <text evidence="2 9 11">Excises uracil residues from the DNA which can arise as a result of misincorporation of dUMP residues by DNA polymerase or due to deamination of cytosine.</text>
</comment>
<sequence>MNWNNLLKAEQQQDYFQTMLKSIADERAQGINIFPCDDEIFTAFSLTPFEQVKVVILGQDPYHGDGQAHGLSFSVKPGIKVPPSLANMYKELATDIDDFKLPNHGCLTPWAKQGVLLLNTVLTVRKANAHSHSKLGWERYTDKVIELLNEHSSGLVFMLWGSHAQKKGKFIDTDKHCVLTSVHPSPLSAYRGFLGCKHFSKANDYLIKHKKNAIHWPLDNIENTDQISLL</sequence>
<name>A0ABY9TXD5_9GAMM</name>
<evidence type="ECO:0000256" key="5">
    <source>
        <dbReference type="ARBA" id="ARBA00018429"/>
    </source>
</evidence>
<gene>
    <name evidence="9 13" type="primary">ung</name>
    <name evidence="13" type="ORF">RGQ13_04115</name>
</gene>
<dbReference type="RefSeq" id="WP_348392292.1">
    <property type="nucleotide sequence ID" value="NZ_CP134145.1"/>
</dbReference>
<feature type="active site" description="Proton acceptor" evidence="9 10">
    <location>
        <position position="60"/>
    </location>
</feature>
<dbReference type="Pfam" id="PF03167">
    <property type="entry name" value="UDG"/>
    <property type="match status" value="1"/>
</dbReference>
<dbReference type="InterPro" id="IPR005122">
    <property type="entry name" value="Uracil-DNA_glycosylase-like"/>
</dbReference>
<protein>
    <recommendedName>
        <fullName evidence="5 9">Uracil-DNA glycosylase</fullName>
        <shortName evidence="9">UDG</shortName>
        <ecNumber evidence="4 9">3.2.2.27</ecNumber>
    </recommendedName>
</protein>
<evidence type="ECO:0000256" key="1">
    <source>
        <dbReference type="ARBA" id="ARBA00001400"/>
    </source>
</evidence>
<comment type="subcellular location">
    <subcellularLocation>
        <location evidence="9">Cytoplasm</location>
    </subcellularLocation>
</comment>
<dbReference type="SUPFAM" id="SSF52141">
    <property type="entry name" value="Uracil-DNA glycosylase-like"/>
    <property type="match status" value="1"/>
</dbReference>
<evidence type="ECO:0000256" key="2">
    <source>
        <dbReference type="ARBA" id="ARBA00002631"/>
    </source>
</evidence>
<dbReference type="InterPro" id="IPR018085">
    <property type="entry name" value="Ura-DNA_Glyclase_AS"/>
</dbReference>
<dbReference type="EC" id="3.2.2.27" evidence="4 9"/>
<keyword evidence="7 9" id="KW-0378">Hydrolase</keyword>
<dbReference type="GO" id="GO:0004844">
    <property type="term" value="F:uracil DNA N-glycosylase activity"/>
    <property type="evidence" value="ECO:0007669"/>
    <property type="project" value="UniProtKB-EC"/>
</dbReference>
<dbReference type="NCBIfam" id="NF003591">
    <property type="entry name" value="PRK05254.1-4"/>
    <property type="match status" value="1"/>
</dbReference>
<dbReference type="NCBIfam" id="NF003592">
    <property type="entry name" value="PRK05254.1-5"/>
    <property type="match status" value="1"/>
</dbReference>
<reference evidence="14" key="1">
    <citation type="submission" date="2023-09" db="EMBL/GenBank/DDBJ databases">
        <authorList>
            <person name="Li S."/>
            <person name="Li X."/>
            <person name="Zhang C."/>
            <person name="Zhao Z."/>
        </authorList>
    </citation>
    <scope>NUCLEOTIDE SEQUENCE [LARGE SCALE GENOMIC DNA]</scope>
    <source>
        <strain evidence="14">SQ149</strain>
    </source>
</reference>
<feature type="domain" description="Uracil-DNA glycosylase-like" evidence="12">
    <location>
        <begin position="45"/>
        <end position="206"/>
    </location>
</feature>
<evidence type="ECO:0000256" key="8">
    <source>
        <dbReference type="ARBA" id="ARBA00023204"/>
    </source>
</evidence>
<dbReference type="PANTHER" id="PTHR11264:SF0">
    <property type="entry name" value="URACIL-DNA GLYCOSYLASE"/>
    <property type="match status" value="1"/>
</dbReference>
<dbReference type="InterPro" id="IPR036895">
    <property type="entry name" value="Uracil-DNA_glycosylase-like_sf"/>
</dbReference>
<dbReference type="EMBL" id="CP134145">
    <property type="protein sequence ID" value="WNC73180.1"/>
    <property type="molecule type" value="Genomic_DNA"/>
</dbReference>
<evidence type="ECO:0000256" key="4">
    <source>
        <dbReference type="ARBA" id="ARBA00012030"/>
    </source>
</evidence>
<keyword evidence="14" id="KW-1185">Reference proteome</keyword>
<dbReference type="Proteomes" id="UP001258994">
    <property type="component" value="Chromosome"/>
</dbReference>
<dbReference type="SMART" id="SM00986">
    <property type="entry name" value="UDG"/>
    <property type="match status" value="1"/>
</dbReference>
<dbReference type="NCBIfam" id="NF003589">
    <property type="entry name" value="PRK05254.1-2"/>
    <property type="match status" value="1"/>
</dbReference>
<comment type="catalytic activity">
    <reaction evidence="1 9 11">
        <text>Hydrolyzes single-stranded DNA or mismatched double-stranded DNA and polynucleotides, releasing free uracil.</text>
        <dbReference type="EC" id="3.2.2.27"/>
    </reaction>
</comment>
<proteinExistence type="inferred from homology"/>
<keyword evidence="6 9" id="KW-0227">DNA damage</keyword>
<dbReference type="PROSITE" id="PS00130">
    <property type="entry name" value="U_DNA_GLYCOSYLASE"/>
    <property type="match status" value="1"/>
</dbReference>
<evidence type="ECO:0000256" key="6">
    <source>
        <dbReference type="ARBA" id="ARBA00022763"/>
    </source>
</evidence>
<dbReference type="CDD" id="cd10027">
    <property type="entry name" value="UDG-F1-like"/>
    <property type="match status" value="1"/>
</dbReference>
<dbReference type="HAMAP" id="MF_00148">
    <property type="entry name" value="UDG"/>
    <property type="match status" value="1"/>
</dbReference>
<comment type="similarity">
    <text evidence="3 9 11">Belongs to the uracil-DNA glycosylase (UDG) superfamily. UNG family.</text>
</comment>
<evidence type="ECO:0000256" key="11">
    <source>
        <dbReference type="RuleBase" id="RU003780"/>
    </source>
</evidence>